<proteinExistence type="predicted"/>
<accession>A0A448MLM7</accession>
<dbReference type="KEGG" id="rpne:NCTC8284_01078"/>
<sequence>MQIEDLSISIPLKLNAPRSYWSSAFCLGAYETLCQTYLTTATQEKYLNNAWSDLNLF</sequence>
<dbReference type="Proteomes" id="UP000278733">
    <property type="component" value="Chromosome"/>
</dbReference>
<reference evidence="1 2" key="1">
    <citation type="submission" date="2018-12" db="EMBL/GenBank/DDBJ databases">
        <authorList>
            <consortium name="Pathogen Informatics"/>
        </authorList>
    </citation>
    <scope>NUCLEOTIDE SEQUENCE [LARGE SCALE GENOMIC DNA]</scope>
    <source>
        <strain evidence="1 2">NCTC8284</strain>
    </source>
</reference>
<protein>
    <submittedName>
        <fullName evidence="1">Uncharacterized protein</fullName>
    </submittedName>
</protein>
<dbReference type="EMBL" id="LR134405">
    <property type="protein sequence ID" value="VEH65923.1"/>
    <property type="molecule type" value="Genomic_DNA"/>
</dbReference>
<name>A0A448MLM7_9PAST</name>
<gene>
    <name evidence="1" type="ORF">NCTC8284_01078</name>
</gene>
<evidence type="ECO:0000313" key="1">
    <source>
        <dbReference type="EMBL" id="VEH65923.1"/>
    </source>
</evidence>
<organism evidence="1 2">
    <name type="scientific">Rodentibacter pneumotropicus</name>
    <dbReference type="NCBI Taxonomy" id="758"/>
    <lineage>
        <taxon>Bacteria</taxon>
        <taxon>Pseudomonadati</taxon>
        <taxon>Pseudomonadota</taxon>
        <taxon>Gammaproteobacteria</taxon>
        <taxon>Pasteurellales</taxon>
        <taxon>Pasteurellaceae</taxon>
        <taxon>Rodentibacter</taxon>
    </lineage>
</organism>
<dbReference type="AlphaFoldDB" id="A0A448MLM7"/>
<evidence type="ECO:0000313" key="2">
    <source>
        <dbReference type="Proteomes" id="UP000278733"/>
    </source>
</evidence>